<evidence type="ECO:0000256" key="5">
    <source>
        <dbReference type="ARBA" id="ARBA00023136"/>
    </source>
</evidence>
<evidence type="ECO:0000256" key="4">
    <source>
        <dbReference type="ARBA" id="ARBA00022989"/>
    </source>
</evidence>
<name>M1QBT6_9ZZZZ</name>
<keyword evidence="4 6" id="KW-1133">Transmembrane helix</keyword>
<evidence type="ECO:0000256" key="3">
    <source>
        <dbReference type="ARBA" id="ARBA00022692"/>
    </source>
</evidence>
<comment type="subcellular location">
    <subcellularLocation>
        <location evidence="1">Cell membrane</location>
        <topology evidence="1">Multi-pass membrane protein</topology>
    </subcellularLocation>
</comment>
<feature type="transmembrane region" description="Helical" evidence="6">
    <location>
        <begin position="486"/>
        <end position="505"/>
    </location>
</feature>
<feature type="transmembrane region" description="Helical" evidence="6">
    <location>
        <begin position="302"/>
        <end position="324"/>
    </location>
</feature>
<reference evidence="8" key="1">
    <citation type="journal article" date="2013" name="Syst. Appl. Microbiol.">
        <title>New insights into the archaeal diversity of a hypersaline microbial mat obtained by a metagenomic approach.</title>
        <authorList>
            <person name="Lopez-Lopez A."/>
            <person name="Richter M."/>
            <person name="Pena A."/>
            <person name="Tamames J."/>
            <person name="Rossello-Mora R."/>
        </authorList>
    </citation>
    <scope>NUCLEOTIDE SEQUENCE</scope>
</reference>
<keyword evidence="2" id="KW-1003">Cell membrane</keyword>
<proteinExistence type="predicted"/>
<feature type="transmembrane region" description="Helical" evidence="6">
    <location>
        <begin position="29"/>
        <end position="53"/>
    </location>
</feature>
<feature type="transmembrane region" description="Helical" evidence="6">
    <location>
        <begin position="260"/>
        <end position="280"/>
    </location>
</feature>
<dbReference type="Pfam" id="PF03553">
    <property type="entry name" value="Na_H_antiporter"/>
    <property type="match status" value="1"/>
</dbReference>
<dbReference type="AlphaFoldDB" id="M1QBT6"/>
<dbReference type="InterPro" id="IPR018461">
    <property type="entry name" value="Na/H_Antiport_NhaC-like_C"/>
</dbReference>
<organism evidence="8">
    <name type="scientific">uncultured organism</name>
    <dbReference type="NCBI Taxonomy" id="155900"/>
    <lineage>
        <taxon>unclassified sequences</taxon>
        <taxon>environmental samples</taxon>
    </lineage>
</organism>
<dbReference type="EMBL" id="JX684092">
    <property type="protein sequence ID" value="AGF93443.1"/>
    <property type="molecule type" value="Genomic_DNA"/>
</dbReference>
<evidence type="ECO:0000313" key="8">
    <source>
        <dbReference type="EMBL" id="AGF93443.1"/>
    </source>
</evidence>
<protein>
    <submittedName>
        <fullName evidence="8">Na+/H+ antiporter family protein</fullName>
    </submittedName>
</protein>
<feature type="transmembrane region" description="Helical" evidence="6">
    <location>
        <begin position="374"/>
        <end position="395"/>
    </location>
</feature>
<feature type="transmembrane region" description="Helical" evidence="6">
    <location>
        <begin position="195"/>
        <end position="213"/>
    </location>
</feature>
<evidence type="ECO:0000256" key="1">
    <source>
        <dbReference type="ARBA" id="ARBA00004651"/>
    </source>
</evidence>
<evidence type="ECO:0000259" key="7">
    <source>
        <dbReference type="Pfam" id="PF03553"/>
    </source>
</evidence>
<gene>
    <name evidence="8" type="ORF">FLSS-26_0016</name>
</gene>
<feature type="transmembrane region" description="Helical" evidence="6">
    <location>
        <begin position="146"/>
        <end position="169"/>
    </location>
</feature>
<feature type="transmembrane region" description="Helical" evidence="6">
    <location>
        <begin position="462"/>
        <end position="480"/>
    </location>
</feature>
<dbReference type="PANTHER" id="PTHR43478">
    <property type="entry name" value="NA+/H+ ANTIPORTER-RELATED"/>
    <property type="match status" value="1"/>
</dbReference>
<feature type="transmembrane region" description="Helical" evidence="6">
    <location>
        <begin position="336"/>
        <end position="354"/>
    </location>
</feature>
<dbReference type="PANTHER" id="PTHR43478:SF1">
    <property type="entry name" value="NA+_H+ ANTIPORTER NHAC-LIKE C-TERMINAL DOMAIN-CONTAINING PROTEIN"/>
    <property type="match status" value="1"/>
</dbReference>
<evidence type="ECO:0000256" key="2">
    <source>
        <dbReference type="ARBA" id="ARBA00022475"/>
    </source>
</evidence>
<keyword evidence="5 6" id="KW-0472">Membrane</keyword>
<accession>M1QBT6</accession>
<feature type="domain" description="Na+/H+ antiporter NhaC-like C-terminal" evidence="7">
    <location>
        <begin position="158"/>
        <end position="477"/>
    </location>
</feature>
<feature type="transmembrane region" description="Helical" evidence="6">
    <location>
        <begin position="6"/>
        <end position="22"/>
    </location>
</feature>
<evidence type="ECO:0000256" key="6">
    <source>
        <dbReference type="SAM" id="Phobius"/>
    </source>
</evidence>
<dbReference type="GO" id="GO:0005886">
    <property type="term" value="C:plasma membrane"/>
    <property type="evidence" value="ECO:0007669"/>
    <property type="project" value="UniProtKB-SubCell"/>
</dbReference>
<feature type="transmembrane region" description="Helical" evidence="6">
    <location>
        <begin position="65"/>
        <end position="83"/>
    </location>
</feature>
<keyword evidence="3 6" id="KW-0812">Transmembrane</keyword>
<sequence length="523" mass="55626">MDHYGILSLVPPLLAILLAWWSKEVLLSLFVGVFSGALILNGYNPIAGFYRTLDSFMLPSLADEWNAGIIIFTITMGGMIGIISKAGGAKSIGDAIAEKAKTVRKAQFSVWLLGIGIFFDDYSNTLIVGNTMRPITDKMNVSREKLAYITDTTAAAMASITPISTWIAYEVGLINDALQNIGMETSAYTTFVKTIPFRFYSIFALILALIIILTKKDFGTMFDAETRARKTGKVLRDDATPMASKELTEMDGPDGKNMSWVAALTPIIVTVLVTLFGLWFDGGGMAGETIQDAFGNANSSKVLIWAAFSGSLTAGILASLGNIIPVEDIVDGWVDGAKSMIIASFILVLAWSIGSVTEKLGTADFVVGIAEGNIPAFIIPTLIFIIGAFIAFTTGSSWGTVAILMPLAVPLAHSIGAPLLPSIAAVLTGGVWGDHCSPISDTTIMSSTAAGSDHVDHVKTQVPYAFVGAGAAIIFGFIPAGFGFPVYFSLPLGIIAMYIFVQVVGKTVEDKMENIDLDEISMT</sequence>